<evidence type="ECO:0000313" key="5">
    <source>
        <dbReference type="EMBL" id="QDV28129.1"/>
    </source>
</evidence>
<organism evidence="5 6">
    <name type="scientific">Aureliella helgolandensis</name>
    <dbReference type="NCBI Taxonomy" id="2527968"/>
    <lineage>
        <taxon>Bacteria</taxon>
        <taxon>Pseudomonadati</taxon>
        <taxon>Planctomycetota</taxon>
        <taxon>Planctomycetia</taxon>
        <taxon>Pirellulales</taxon>
        <taxon>Pirellulaceae</taxon>
        <taxon>Aureliella</taxon>
    </lineage>
</organism>
<dbReference type="Gene3D" id="1.10.40.70">
    <property type="match status" value="1"/>
</dbReference>
<dbReference type="AlphaFoldDB" id="A0A518GHQ6"/>
<dbReference type="InterPro" id="IPR001482">
    <property type="entry name" value="T2SS/T4SS_dom"/>
</dbReference>
<dbReference type="Gene3D" id="3.40.50.300">
    <property type="entry name" value="P-loop containing nucleotide triphosphate hydrolases"/>
    <property type="match status" value="1"/>
</dbReference>
<dbReference type="InterPro" id="IPR037257">
    <property type="entry name" value="T2SS_E_N_sf"/>
</dbReference>
<feature type="domain" description="Bacterial type II secretion system protein E" evidence="4">
    <location>
        <begin position="396"/>
        <end position="410"/>
    </location>
</feature>
<dbReference type="Pfam" id="PF00437">
    <property type="entry name" value="T2SSE"/>
    <property type="match status" value="1"/>
</dbReference>
<keyword evidence="3" id="KW-0067">ATP-binding</keyword>
<dbReference type="RefSeq" id="WP_145086603.1">
    <property type="nucleotide sequence ID" value="NZ_CP036298.1"/>
</dbReference>
<dbReference type="EMBL" id="CP036298">
    <property type="protein sequence ID" value="QDV28129.1"/>
    <property type="molecule type" value="Genomic_DNA"/>
</dbReference>
<dbReference type="SUPFAM" id="SSF52540">
    <property type="entry name" value="P-loop containing nucleoside triphosphate hydrolases"/>
    <property type="match status" value="1"/>
</dbReference>
<dbReference type="Pfam" id="PF05157">
    <property type="entry name" value="MshEN"/>
    <property type="match status" value="1"/>
</dbReference>
<dbReference type="KEGG" id="ahel:Q31a_65240"/>
<proteinExistence type="inferred from homology"/>
<evidence type="ECO:0000259" key="4">
    <source>
        <dbReference type="PROSITE" id="PS00662"/>
    </source>
</evidence>
<dbReference type="GO" id="GO:0016887">
    <property type="term" value="F:ATP hydrolysis activity"/>
    <property type="evidence" value="ECO:0007669"/>
    <property type="project" value="TreeGrafter"/>
</dbReference>
<dbReference type="InterPro" id="IPR027417">
    <property type="entry name" value="P-loop_NTPase"/>
</dbReference>
<dbReference type="OrthoDB" id="244550at2"/>
<dbReference type="PANTHER" id="PTHR30258">
    <property type="entry name" value="TYPE II SECRETION SYSTEM PROTEIN GSPE-RELATED"/>
    <property type="match status" value="1"/>
</dbReference>
<evidence type="ECO:0000256" key="1">
    <source>
        <dbReference type="ARBA" id="ARBA00006611"/>
    </source>
</evidence>
<evidence type="ECO:0000256" key="3">
    <source>
        <dbReference type="ARBA" id="ARBA00022840"/>
    </source>
</evidence>
<dbReference type="FunFam" id="3.40.50.300:FF:000398">
    <property type="entry name" value="Type IV pilus assembly ATPase PilB"/>
    <property type="match status" value="1"/>
</dbReference>
<dbReference type="SUPFAM" id="SSF160246">
    <property type="entry name" value="EspE N-terminal domain-like"/>
    <property type="match status" value="1"/>
</dbReference>
<gene>
    <name evidence="5" type="primary">epsE_4</name>
    <name evidence="5" type="ORF">Q31a_65240</name>
</gene>
<dbReference type="GO" id="GO:0005524">
    <property type="term" value="F:ATP binding"/>
    <property type="evidence" value="ECO:0007669"/>
    <property type="project" value="UniProtKB-KW"/>
</dbReference>
<protein>
    <submittedName>
        <fullName evidence="5">Type II secretion system protein E</fullName>
    </submittedName>
</protein>
<reference evidence="5 6" key="1">
    <citation type="submission" date="2019-02" db="EMBL/GenBank/DDBJ databases">
        <title>Deep-cultivation of Planctomycetes and their phenomic and genomic characterization uncovers novel biology.</title>
        <authorList>
            <person name="Wiegand S."/>
            <person name="Jogler M."/>
            <person name="Boedeker C."/>
            <person name="Pinto D."/>
            <person name="Vollmers J."/>
            <person name="Rivas-Marin E."/>
            <person name="Kohn T."/>
            <person name="Peeters S.H."/>
            <person name="Heuer A."/>
            <person name="Rast P."/>
            <person name="Oberbeckmann S."/>
            <person name="Bunk B."/>
            <person name="Jeske O."/>
            <person name="Meyerdierks A."/>
            <person name="Storesund J.E."/>
            <person name="Kallscheuer N."/>
            <person name="Luecker S."/>
            <person name="Lage O.M."/>
            <person name="Pohl T."/>
            <person name="Merkel B.J."/>
            <person name="Hornburger P."/>
            <person name="Mueller R.-W."/>
            <person name="Bruemmer F."/>
            <person name="Labrenz M."/>
            <person name="Spormann A.M."/>
            <person name="Op den Camp H."/>
            <person name="Overmann J."/>
            <person name="Amann R."/>
            <person name="Jetten M.S.M."/>
            <person name="Mascher T."/>
            <person name="Medema M.H."/>
            <person name="Devos D.P."/>
            <person name="Kaster A.-K."/>
            <person name="Ovreas L."/>
            <person name="Rohde M."/>
            <person name="Galperin M.Y."/>
            <person name="Jogler C."/>
        </authorList>
    </citation>
    <scope>NUCLEOTIDE SEQUENCE [LARGE SCALE GENOMIC DNA]</scope>
    <source>
        <strain evidence="5 6">Q31a</strain>
    </source>
</reference>
<dbReference type="Proteomes" id="UP000318017">
    <property type="component" value="Chromosome"/>
</dbReference>
<evidence type="ECO:0000313" key="6">
    <source>
        <dbReference type="Proteomes" id="UP000318017"/>
    </source>
</evidence>
<comment type="similarity">
    <text evidence="1">Belongs to the GSP E family.</text>
</comment>
<name>A0A518GHQ6_9BACT</name>
<dbReference type="FunFam" id="3.30.450.90:FF:000001">
    <property type="entry name" value="Type II secretion system ATPase GspE"/>
    <property type="match status" value="1"/>
</dbReference>
<dbReference type="Gene3D" id="3.30.450.90">
    <property type="match status" value="1"/>
</dbReference>
<dbReference type="PROSITE" id="PS00662">
    <property type="entry name" value="T2SP_E"/>
    <property type="match status" value="1"/>
</dbReference>
<dbReference type="CDD" id="cd01129">
    <property type="entry name" value="PulE-GspE-like"/>
    <property type="match status" value="1"/>
</dbReference>
<dbReference type="Gene3D" id="3.30.300.160">
    <property type="entry name" value="Type II secretion system, protein E, N-terminal domain"/>
    <property type="match status" value="1"/>
</dbReference>
<sequence length="577" mass="63713">MSTTLESGARKYSTKPNTLPLGQRLVQAGLISESELEKALELHGNRGMRLGESLVALGLMSEADLLPLIGGQLNFPWVRLKEGIVDPEVVRYVPRAVAEQYNCLALFRVHDELTVAMAEPQNLESVDFLEELTGFKIRPALSLKSSIERLLPRCYEEDFKVDVLTADLEDNAIELKSDEVFFDTNSIQVLADGSPVINLVNYLIVQAVRQGASDIHIEPSQRSSVIRFRVDGRLREVLKPRRDLHPAVVSRIKVMSKLDIAEQRKSQDGRFHVKVDDREVDMRVSSLPTVLGEKVVMRVLDRSSVTFNLDRLGVPDRQLDTLRKILNKPHGLFLVTGPTGSGKTTTLYSAVETIKHAGCNIVTVEDPVEYQLDLVNQVQVNAARQVTFASALRSILRQDPDIILVGEIRDAETAEVAIQAALTGHLVLSTLHTNDSASTVTRLRDMGIAPYKIAASLAGVVAQRLVRKICAKCRTSHYPTPEQSLLVGYEEVPRQPFKRGEGCSVCFDTGYAGRQGIYEIMGITPAVREVISSEGSQADYRRELAAQGGTTLLQEARSLAEEGVTTIEEVIRVALTD</sequence>
<dbReference type="GO" id="GO:0005886">
    <property type="term" value="C:plasma membrane"/>
    <property type="evidence" value="ECO:0007669"/>
    <property type="project" value="TreeGrafter"/>
</dbReference>
<dbReference type="PANTHER" id="PTHR30258:SF2">
    <property type="entry name" value="COMG OPERON PROTEIN 1"/>
    <property type="match status" value="1"/>
</dbReference>
<accession>A0A518GHQ6</accession>
<keyword evidence="6" id="KW-1185">Reference proteome</keyword>
<dbReference type="InterPro" id="IPR007831">
    <property type="entry name" value="T2SS_GspE_N"/>
</dbReference>
<keyword evidence="2" id="KW-0547">Nucleotide-binding</keyword>
<evidence type="ECO:0000256" key="2">
    <source>
        <dbReference type="ARBA" id="ARBA00022741"/>
    </source>
</evidence>